<name>A0ABY5DGW3_9ACTN</name>
<evidence type="ECO:0000313" key="3">
    <source>
        <dbReference type="EMBL" id="USY23582.1"/>
    </source>
</evidence>
<dbReference type="Gene3D" id="3.60.40.10">
    <property type="entry name" value="PPM-type phosphatase domain"/>
    <property type="match status" value="1"/>
</dbReference>
<accession>A0ABY5DGW3</accession>
<proteinExistence type="predicted"/>
<reference evidence="3" key="1">
    <citation type="submission" date="2022-06" db="EMBL/GenBank/DDBJ databases">
        <authorList>
            <person name="Ping M."/>
        </authorList>
    </citation>
    <scope>NUCLEOTIDE SEQUENCE</scope>
    <source>
        <strain evidence="3">JCM11759T</strain>
        <plasmid evidence="3">unnamed1</plasmid>
    </source>
</reference>
<dbReference type="EMBL" id="CP099838">
    <property type="protein sequence ID" value="USY23582.1"/>
    <property type="molecule type" value="Genomic_DNA"/>
</dbReference>
<dbReference type="SUPFAM" id="SSF81606">
    <property type="entry name" value="PP2C-like"/>
    <property type="match status" value="1"/>
</dbReference>
<keyword evidence="4" id="KW-1185">Reference proteome</keyword>
<dbReference type="InterPro" id="IPR001932">
    <property type="entry name" value="PPM-type_phosphatase-like_dom"/>
</dbReference>
<dbReference type="RefSeq" id="WP_254422236.1">
    <property type="nucleotide sequence ID" value="NZ_BAAAJB010000040.1"/>
</dbReference>
<dbReference type="Proteomes" id="UP001055940">
    <property type="component" value="Plasmid unnamed1"/>
</dbReference>
<protein>
    <recommendedName>
        <fullName evidence="2">PPM-type phosphatase domain-containing protein</fullName>
    </recommendedName>
</protein>
<evidence type="ECO:0000256" key="1">
    <source>
        <dbReference type="SAM" id="MobiDB-lite"/>
    </source>
</evidence>
<evidence type="ECO:0000259" key="2">
    <source>
        <dbReference type="PROSITE" id="PS51746"/>
    </source>
</evidence>
<dbReference type="PROSITE" id="PS51746">
    <property type="entry name" value="PPM_2"/>
    <property type="match status" value="1"/>
</dbReference>
<keyword evidence="3" id="KW-0614">Plasmid</keyword>
<dbReference type="SMART" id="SM00332">
    <property type="entry name" value="PP2Cc"/>
    <property type="match status" value="1"/>
</dbReference>
<organism evidence="3 4">
    <name type="scientific">Nocardiopsis exhalans</name>
    <dbReference type="NCBI Taxonomy" id="163604"/>
    <lineage>
        <taxon>Bacteria</taxon>
        <taxon>Bacillati</taxon>
        <taxon>Actinomycetota</taxon>
        <taxon>Actinomycetes</taxon>
        <taxon>Streptosporangiales</taxon>
        <taxon>Nocardiopsidaceae</taxon>
        <taxon>Nocardiopsis</taxon>
    </lineage>
</organism>
<gene>
    <name evidence="3" type="ORF">NE857_33675</name>
</gene>
<feature type="region of interest" description="Disordered" evidence="1">
    <location>
        <begin position="23"/>
        <end position="45"/>
    </location>
</feature>
<evidence type="ECO:0000313" key="4">
    <source>
        <dbReference type="Proteomes" id="UP001055940"/>
    </source>
</evidence>
<geneLocation type="plasmid" evidence="3 4">
    <name>unnamed1</name>
</geneLocation>
<sequence>MPSNNRARTRAIRQRMAATGENYATAARQVDAHHRPPAPAPGVLADPVRAGIATDQGPRPNQSDAAAVEYAPDGTWAAALIDGYGSHPGVPAAARRAAHTAARLGARTGSAAGGLRAAGNELTATDEAGWPEPDCVGTVLLARADGHLDIAWTGDVRLYVLGWSPPYGLGTFEQATVDATEGQRMRQARADGQPVHGDPAEHDHEVLTTLGRLNVFPYDLGERTEIPLFAAMVLTTDGVHDALDHQSMDRLVAEHPDPQECAHALVQAARAADAAAEHAVDDNASAVVLRVQNGPRAQRARRAHVKRQAEQARRPWEGMEHDLDVPKANARRADHARRILHEHGYGTLARGGDAAAVAAVEHARGQDPEAVNEDVAEAARILAQALEQRNRR</sequence>
<feature type="domain" description="PPM-type phosphatase" evidence="2">
    <location>
        <begin position="49"/>
        <end position="291"/>
    </location>
</feature>
<dbReference type="InterPro" id="IPR036457">
    <property type="entry name" value="PPM-type-like_dom_sf"/>
</dbReference>